<feature type="region of interest" description="Disordered" evidence="1">
    <location>
        <begin position="148"/>
        <end position="193"/>
    </location>
</feature>
<feature type="signal peptide" evidence="2">
    <location>
        <begin position="1"/>
        <end position="19"/>
    </location>
</feature>
<evidence type="ECO:0000313" key="3">
    <source>
        <dbReference type="EMBL" id="QHB21544.1"/>
    </source>
</evidence>
<feature type="compositionally biased region" description="Acidic residues" evidence="1">
    <location>
        <begin position="150"/>
        <end position="160"/>
    </location>
</feature>
<proteinExistence type="evidence at transcript level"/>
<name>A0A6B9KZ92_PLARH</name>
<dbReference type="EMBL" id="MN208355">
    <property type="protein sequence ID" value="QHB21544.1"/>
    <property type="molecule type" value="mRNA"/>
</dbReference>
<organism evidence="3">
    <name type="scientific">Platymeris rhadamanthus</name>
    <name type="common">Red spot assassin bug</name>
    <dbReference type="NCBI Taxonomy" id="1134088"/>
    <lineage>
        <taxon>Eukaryota</taxon>
        <taxon>Metazoa</taxon>
        <taxon>Ecdysozoa</taxon>
        <taxon>Arthropoda</taxon>
        <taxon>Hexapoda</taxon>
        <taxon>Insecta</taxon>
        <taxon>Pterygota</taxon>
        <taxon>Neoptera</taxon>
        <taxon>Paraneoptera</taxon>
        <taxon>Hemiptera</taxon>
        <taxon>Heteroptera</taxon>
        <taxon>Panheteroptera</taxon>
        <taxon>Cimicomorpha</taxon>
        <taxon>Reduviidae</taxon>
        <taxon>Platymeris</taxon>
    </lineage>
</organism>
<evidence type="ECO:0000256" key="2">
    <source>
        <dbReference type="SAM" id="SignalP"/>
    </source>
</evidence>
<protein>
    <submittedName>
        <fullName evidence="3">Venom redulysin 4</fullName>
    </submittedName>
</protein>
<keyword evidence="2" id="KW-0732">Signal</keyword>
<reference evidence="3" key="1">
    <citation type="journal article" date="2019" name="Toxins">
        <title>Missiles of mass disruption: composition and glandular origin of venom used as a projectile defensive weapon by the assassin bug Platymeris rhadamanthus.</title>
        <authorList>
            <person name="Walker A.A."/>
            <person name="Robinson S.D."/>
            <person name="Undheim E.A.B."/>
            <person name="Jin J."/>
            <person name="Han X."/>
            <person name="Fry B.G."/>
            <person name="Vetter I."/>
            <person name="King G.F."/>
        </authorList>
    </citation>
    <scope>NUCLEOTIDE SEQUENCE</scope>
    <source>
        <tissue evidence="3">Venom glands</tissue>
    </source>
</reference>
<accession>A0A6B9KZ92</accession>
<sequence length="375" mass="42369">MSKIWLLLLLVAAFQFAQSYPAEYELDDDVDEYPSDEYLSDEQDKKQTTLNIIKQALKKLKDHNVEEFKKKIRAVYKVYCKNLEDVEEDDYESDEVKGGNSPINNLKKWIDKIVKDVMAKLKGNKKIKETFAKAKRIFCEGLKKLSQENDYPEEDGDDEERGLNPFSKGSKNKGNKVTSKDPSKPKKKKKFSLKGIKESIKKWTKKGMELLKNAGVKVNPFECAEKRCKSCIKINLGKEYSACAHIRFLNTNKGTYIVWGIGTGDKAAFEKKMKLGSLTDCKDCGGFLGEVCIQSFEGRAKSSKGQANINFCLGILVKNLGFGIKGCFSYENKKLSFKFKPELFAGSMNEDGDIIKVDETGEEGVTLDADEFEID</sequence>
<feature type="chain" id="PRO_5025557726" evidence="2">
    <location>
        <begin position="20"/>
        <end position="375"/>
    </location>
</feature>
<evidence type="ECO:0000256" key="1">
    <source>
        <dbReference type="SAM" id="MobiDB-lite"/>
    </source>
</evidence>
<dbReference type="AlphaFoldDB" id="A0A6B9KZ92"/>